<keyword evidence="5 8" id="KW-0812">Transmembrane</keyword>
<protein>
    <submittedName>
        <fullName evidence="10">MFS transporter</fullName>
    </submittedName>
</protein>
<reference evidence="10" key="1">
    <citation type="journal article" date="2014" name="Int. J. Syst. Evol. Microbiol.">
        <title>Complete genome sequence of Corynebacterium casei LMG S-19264T (=DSM 44701T), isolated from a smear-ripened cheese.</title>
        <authorList>
            <consortium name="US DOE Joint Genome Institute (JGI-PGF)"/>
            <person name="Walter F."/>
            <person name="Albersmeier A."/>
            <person name="Kalinowski J."/>
            <person name="Ruckert C."/>
        </authorList>
    </citation>
    <scope>NUCLEOTIDE SEQUENCE</scope>
    <source>
        <strain evidence="10">CGMCC 1.15152</strain>
    </source>
</reference>
<feature type="transmembrane region" description="Helical" evidence="8">
    <location>
        <begin position="353"/>
        <end position="378"/>
    </location>
</feature>
<dbReference type="PANTHER" id="PTHR23501:SF197">
    <property type="entry name" value="COMD"/>
    <property type="match status" value="1"/>
</dbReference>
<evidence type="ECO:0000256" key="8">
    <source>
        <dbReference type="SAM" id="Phobius"/>
    </source>
</evidence>
<evidence type="ECO:0000256" key="3">
    <source>
        <dbReference type="ARBA" id="ARBA00022448"/>
    </source>
</evidence>
<feature type="transmembrane region" description="Helical" evidence="8">
    <location>
        <begin position="299"/>
        <end position="320"/>
    </location>
</feature>
<dbReference type="FunFam" id="1.20.1720.10:FF:000004">
    <property type="entry name" value="EmrB/QacA family drug resistance transporter"/>
    <property type="match status" value="1"/>
</dbReference>
<dbReference type="Gene3D" id="1.20.1250.20">
    <property type="entry name" value="MFS general substrate transporter like domains"/>
    <property type="match status" value="1"/>
</dbReference>
<feature type="transmembrane region" description="Helical" evidence="8">
    <location>
        <begin position="196"/>
        <end position="218"/>
    </location>
</feature>
<evidence type="ECO:0000259" key="9">
    <source>
        <dbReference type="PROSITE" id="PS50850"/>
    </source>
</evidence>
<evidence type="ECO:0000256" key="1">
    <source>
        <dbReference type="ARBA" id="ARBA00004651"/>
    </source>
</evidence>
<reference evidence="10" key="2">
    <citation type="submission" date="2020-09" db="EMBL/GenBank/DDBJ databases">
        <authorList>
            <person name="Sun Q."/>
            <person name="Zhou Y."/>
        </authorList>
    </citation>
    <scope>NUCLEOTIDE SEQUENCE</scope>
    <source>
        <strain evidence="10">CGMCC 1.15152</strain>
    </source>
</reference>
<dbReference type="GO" id="GO:0022857">
    <property type="term" value="F:transmembrane transporter activity"/>
    <property type="evidence" value="ECO:0007669"/>
    <property type="project" value="InterPro"/>
</dbReference>
<comment type="similarity">
    <text evidence="2">Belongs to the major facilitator superfamily. TCR/Tet family.</text>
</comment>
<keyword evidence="7 8" id="KW-0472">Membrane</keyword>
<feature type="transmembrane region" description="Helical" evidence="8">
    <location>
        <begin position="404"/>
        <end position="427"/>
    </location>
</feature>
<gene>
    <name evidence="10" type="ORF">GCM10010915_02970</name>
</gene>
<feature type="transmembrane region" description="Helical" evidence="8">
    <location>
        <begin position="137"/>
        <end position="156"/>
    </location>
</feature>
<keyword evidence="11" id="KW-1185">Reference proteome</keyword>
<evidence type="ECO:0000313" key="11">
    <source>
        <dbReference type="Proteomes" id="UP000633205"/>
    </source>
</evidence>
<feature type="transmembrane region" description="Helical" evidence="8">
    <location>
        <begin position="46"/>
        <end position="64"/>
    </location>
</feature>
<feature type="transmembrane region" description="Helical" evidence="8">
    <location>
        <begin position="101"/>
        <end position="125"/>
    </location>
</feature>
<accession>A0A917DCF4</accession>
<feature type="transmembrane region" description="Helical" evidence="8">
    <location>
        <begin position="329"/>
        <end position="347"/>
    </location>
</feature>
<sequence>MNLSPLRTRLVVGALFVVALLGALDHTVVATSLATIAGDLGALAHMSWIIVAYTLASTVLLPVMGRLGDAIGPRTVFLASITLFLAASLACGFAWNMTSLVVARVVQGIGAAGIQLMSQTLVAYIAEPRRRAQYMSVIGAAFPVAIVAGPLIGGVITDTWGWPWVFWINLPVGGIALVFAASALPRVARAERRPRIDVPGAIAFATGMTALVLGVTWFGEGAGAPAVAAVVLAAVAFTAFVAIERRATHPLVALEIFRDRRMAAATALSAIIGVGLFAIVAYVPTFIQMAYGVTATVSGFVPIATVFGMLVASLGTGWLVGRTGHYRRYAIAGPLISAAGLATMAFLPTGLPLGVPMAAMAVVGIGTGAFMSLVVAVAQSSVPRESTGAATAAVNLVRQIGSTVATAIVGGIIGSGVAALLGADIASLTPSEIRAASDGVQAAVVDAYATVVSPVFGALAAVYVIGFLIALLLPAGRIDDAHPAPTPSHQTTT</sequence>
<dbReference type="InterPro" id="IPR036259">
    <property type="entry name" value="MFS_trans_sf"/>
</dbReference>
<dbReference type="PANTHER" id="PTHR23501">
    <property type="entry name" value="MAJOR FACILITATOR SUPERFAMILY"/>
    <property type="match status" value="1"/>
</dbReference>
<name>A0A917DCF4_9MICO</name>
<keyword evidence="6 8" id="KW-1133">Transmembrane helix</keyword>
<comment type="subcellular location">
    <subcellularLocation>
        <location evidence="1">Cell membrane</location>
        <topology evidence="1">Multi-pass membrane protein</topology>
    </subcellularLocation>
</comment>
<feature type="transmembrane region" description="Helical" evidence="8">
    <location>
        <begin position="264"/>
        <end position="287"/>
    </location>
</feature>
<keyword evidence="4" id="KW-1003">Cell membrane</keyword>
<feature type="transmembrane region" description="Helical" evidence="8">
    <location>
        <begin position="447"/>
        <end position="473"/>
    </location>
</feature>
<feature type="transmembrane region" description="Helical" evidence="8">
    <location>
        <begin position="224"/>
        <end position="243"/>
    </location>
</feature>
<evidence type="ECO:0000256" key="5">
    <source>
        <dbReference type="ARBA" id="ARBA00022692"/>
    </source>
</evidence>
<dbReference type="InterPro" id="IPR011701">
    <property type="entry name" value="MFS"/>
</dbReference>
<feature type="transmembrane region" description="Helical" evidence="8">
    <location>
        <begin position="76"/>
        <end position="95"/>
    </location>
</feature>
<dbReference type="InterPro" id="IPR020846">
    <property type="entry name" value="MFS_dom"/>
</dbReference>
<dbReference type="AlphaFoldDB" id="A0A917DCF4"/>
<feature type="transmembrane region" description="Helical" evidence="8">
    <location>
        <begin position="162"/>
        <end position="184"/>
    </location>
</feature>
<dbReference type="Gene3D" id="1.20.1720.10">
    <property type="entry name" value="Multidrug resistance protein D"/>
    <property type="match status" value="1"/>
</dbReference>
<comment type="caution">
    <text evidence="10">The sequence shown here is derived from an EMBL/GenBank/DDBJ whole genome shotgun (WGS) entry which is preliminary data.</text>
</comment>
<evidence type="ECO:0000313" key="10">
    <source>
        <dbReference type="EMBL" id="GGD26323.1"/>
    </source>
</evidence>
<dbReference type="PROSITE" id="PS50850">
    <property type="entry name" value="MFS"/>
    <property type="match status" value="1"/>
</dbReference>
<organism evidence="10 11">
    <name type="scientific">Microbacterium faecale</name>
    <dbReference type="NCBI Taxonomy" id="1804630"/>
    <lineage>
        <taxon>Bacteria</taxon>
        <taxon>Bacillati</taxon>
        <taxon>Actinomycetota</taxon>
        <taxon>Actinomycetes</taxon>
        <taxon>Micrococcales</taxon>
        <taxon>Microbacteriaceae</taxon>
        <taxon>Microbacterium</taxon>
    </lineage>
</organism>
<proteinExistence type="inferred from homology"/>
<dbReference type="Proteomes" id="UP000633205">
    <property type="component" value="Unassembled WGS sequence"/>
</dbReference>
<evidence type="ECO:0000256" key="7">
    <source>
        <dbReference type="ARBA" id="ARBA00023136"/>
    </source>
</evidence>
<dbReference type="PRINTS" id="PR01036">
    <property type="entry name" value="TCRTETB"/>
</dbReference>
<feature type="domain" description="Major facilitator superfamily (MFS) profile" evidence="9">
    <location>
        <begin position="11"/>
        <end position="478"/>
    </location>
</feature>
<keyword evidence="3" id="KW-0813">Transport</keyword>
<dbReference type="EMBL" id="BMHO01000001">
    <property type="protein sequence ID" value="GGD26323.1"/>
    <property type="molecule type" value="Genomic_DNA"/>
</dbReference>
<evidence type="ECO:0000256" key="2">
    <source>
        <dbReference type="ARBA" id="ARBA00007520"/>
    </source>
</evidence>
<evidence type="ECO:0000256" key="4">
    <source>
        <dbReference type="ARBA" id="ARBA00022475"/>
    </source>
</evidence>
<evidence type="ECO:0000256" key="6">
    <source>
        <dbReference type="ARBA" id="ARBA00022989"/>
    </source>
</evidence>
<dbReference type="RefSeq" id="WP_188710558.1">
    <property type="nucleotide sequence ID" value="NZ_BMHO01000001.1"/>
</dbReference>
<dbReference type="GO" id="GO:0005886">
    <property type="term" value="C:plasma membrane"/>
    <property type="evidence" value="ECO:0007669"/>
    <property type="project" value="UniProtKB-SubCell"/>
</dbReference>
<dbReference type="Pfam" id="PF07690">
    <property type="entry name" value="MFS_1"/>
    <property type="match status" value="1"/>
</dbReference>
<dbReference type="SUPFAM" id="SSF103473">
    <property type="entry name" value="MFS general substrate transporter"/>
    <property type="match status" value="1"/>
</dbReference>